<comment type="caution">
    <text evidence="2">The sequence shown here is derived from an EMBL/GenBank/DDBJ whole genome shotgun (WGS) entry which is preliminary data.</text>
</comment>
<organism evidence="2 3">
    <name type="scientific">Alternaria alternata</name>
    <name type="common">Alternaria rot fungus</name>
    <name type="synonym">Torula alternata</name>
    <dbReference type="NCBI Taxonomy" id="5599"/>
    <lineage>
        <taxon>Eukaryota</taxon>
        <taxon>Fungi</taxon>
        <taxon>Dikarya</taxon>
        <taxon>Ascomycota</taxon>
        <taxon>Pezizomycotina</taxon>
        <taxon>Dothideomycetes</taxon>
        <taxon>Pleosporomycetidae</taxon>
        <taxon>Pleosporales</taxon>
        <taxon>Pleosporineae</taxon>
        <taxon>Pleosporaceae</taxon>
        <taxon>Alternaria</taxon>
        <taxon>Alternaria sect. Alternaria</taxon>
        <taxon>Alternaria alternata complex</taxon>
    </lineage>
</organism>
<evidence type="ECO:0000256" key="1">
    <source>
        <dbReference type="SAM" id="MobiDB-lite"/>
    </source>
</evidence>
<name>A0A4Q4MHF6_ALTAL</name>
<feature type="region of interest" description="Disordered" evidence="1">
    <location>
        <begin position="1"/>
        <end position="44"/>
    </location>
</feature>
<feature type="non-terminal residue" evidence="2">
    <location>
        <position position="44"/>
    </location>
</feature>
<accession>A0A4Q4MHF6</accession>
<evidence type="ECO:0000313" key="3">
    <source>
        <dbReference type="Proteomes" id="UP000291422"/>
    </source>
</evidence>
<reference evidence="3" key="1">
    <citation type="journal article" date="2019" name="bioRxiv">
        <title>Genomics, evolutionary history and diagnostics of the Alternaria alternata species group including apple and Asian pear pathotypes.</title>
        <authorList>
            <person name="Armitage A.D."/>
            <person name="Cockerton H.M."/>
            <person name="Sreenivasaprasad S."/>
            <person name="Woodhall J.W."/>
            <person name="Lane C.R."/>
            <person name="Harrison R.J."/>
            <person name="Clarkson J.P."/>
        </authorList>
    </citation>
    <scope>NUCLEOTIDE SEQUENCE [LARGE SCALE GENOMIC DNA]</scope>
    <source>
        <strain evidence="3">FERA 1177</strain>
    </source>
</reference>
<dbReference type="AlphaFoldDB" id="A0A4Q4MHF6"/>
<sequence length="44" mass="4722">MREGLQRVPSRPTLVKNKAGSDTESGDENVLISVTDDKVAGTHL</sequence>
<proteinExistence type="predicted"/>
<dbReference type="Proteomes" id="UP000291422">
    <property type="component" value="Unassembled WGS sequence"/>
</dbReference>
<feature type="compositionally biased region" description="Basic and acidic residues" evidence="1">
    <location>
        <begin position="35"/>
        <end position="44"/>
    </location>
</feature>
<dbReference type="EMBL" id="PDXD01000292">
    <property type="protein sequence ID" value="RYN51410.1"/>
    <property type="molecule type" value="Genomic_DNA"/>
</dbReference>
<gene>
    <name evidence="2" type="ORF">AA0117_g13394</name>
</gene>
<evidence type="ECO:0000313" key="2">
    <source>
        <dbReference type="EMBL" id="RYN51410.1"/>
    </source>
</evidence>
<protein>
    <submittedName>
        <fullName evidence="2">Uncharacterized protein</fullName>
    </submittedName>
</protein>